<dbReference type="Pfam" id="PF09357">
    <property type="entry name" value="RteC"/>
    <property type="match status" value="1"/>
</dbReference>
<reference evidence="2" key="1">
    <citation type="submission" date="2016-04" db="EMBL/GenBank/DDBJ databases">
        <authorList>
            <person name="Chen L."/>
            <person name="Zhuang W."/>
            <person name="Wang G."/>
        </authorList>
    </citation>
    <scope>NUCLEOTIDE SEQUENCE [LARGE SCALE GENOMIC DNA]</scope>
    <source>
        <strain evidence="2">208</strain>
    </source>
</reference>
<evidence type="ECO:0000313" key="1">
    <source>
        <dbReference type="EMBL" id="OQP48912.1"/>
    </source>
</evidence>
<evidence type="ECO:0008006" key="3">
    <source>
        <dbReference type="Google" id="ProtNLM"/>
    </source>
</evidence>
<keyword evidence="2" id="KW-1185">Reference proteome</keyword>
<dbReference type="OrthoDB" id="790983at2"/>
<dbReference type="RefSeq" id="WP_081170241.1">
    <property type="nucleotide sequence ID" value="NZ_LWBP01000231.1"/>
</dbReference>
<evidence type="ECO:0000313" key="2">
    <source>
        <dbReference type="Proteomes" id="UP000192276"/>
    </source>
</evidence>
<dbReference type="STRING" id="550983.A4R26_31205"/>
<sequence>MPAFQTTFGKLTQSWQLRLQDAEARESDLPARVEKCISICEEGLQQLRQWVMEHPFPGRDCEIYFFKQVKPVIMARYIYYQKIYRLHIGYFNGSGLLAKERLEQELKDITRYFSDNADFYTYYRMGYTHHDEMYFVRGAYDWKICPGVNNFDAVFSTSCDGKLAELMAYELLLKYIDERLNPAVKLTEPAPLCGTTASRPAVSSTLTCTASITDIVELGYALYATGFFNNGKASIKDIMHLLSATLNVNLGKYYDTSIQLRERKNPTQFLDGLKASLIRYFNQF</sequence>
<dbReference type="EMBL" id="LWBP01000231">
    <property type="protein sequence ID" value="OQP48912.1"/>
    <property type="molecule type" value="Genomic_DNA"/>
</dbReference>
<dbReference type="InterPro" id="IPR018534">
    <property type="entry name" value="Tet_reg_excision_RteC"/>
</dbReference>
<dbReference type="Proteomes" id="UP000192276">
    <property type="component" value="Unassembled WGS sequence"/>
</dbReference>
<proteinExistence type="predicted"/>
<comment type="caution">
    <text evidence="1">The sequence shown here is derived from an EMBL/GenBank/DDBJ whole genome shotgun (WGS) entry which is preliminary data.</text>
</comment>
<protein>
    <recommendedName>
        <fullName evidence="3">Tetracycline regulation of excision, RteC</fullName>
    </recommendedName>
</protein>
<gene>
    <name evidence="1" type="ORF">A4R26_31205</name>
</gene>
<accession>A0A1V9ES95</accession>
<name>A0A1V9ES95_9BACT</name>
<organism evidence="1 2">
    <name type="scientific">Niastella populi</name>
    <dbReference type="NCBI Taxonomy" id="550983"/>
    <lineage>
        <taxon>Bacteria</taxon>
        <taxon>Pseudomonadati</taxon>
        <taxon>Bacteroidota</taxon>
        <taxon>Chitinophagia</taxon>
        <taxon>Chitinophagales</taxon>
        <taxon>Chitinophagaceae</taxon>
        <taxon>Niastella</taxon>
    </lineage>
</organism>
<dbReference type="AlphaFoldDB" id="A0A1V9ES95"/>